<proteinExistence type="inferred from homology"/>
<accession>A0A9W8FYR9</accession>
<dbReference type="GO" id="GO:0031262">
    <property type="term" value="C:Ndc80 complex"/>
    <property type="evidence" value="ECO:0007669"/>
    <property type="project" value="TreeGrafter"/>
</dbReference>
<keyword evidence="7 10" id="KW-0539">Nucleus</keyword>
<dbReference type="PANTHER" id="PTHR22142">
    <property type="match status" value="1"/>
</dbReference>
<evidence type="ECO:0000256" key="4">
    <source>
        <dbReference type="ARBA" id="ARBA00022776"/>
    </source>
</evidence>
<keyword evidence="9 10" id="KW-0137">Centromere</keyword>
<evidence type="ECO:0000256" key="10">
    <source>
        <dbReference type="RuleBase" id="RU368011"/>
    </source>
</evidence>
<dbReference type="CDD" id="cd11565">
    <property type="entry name" value="RWD_Spc24"/>
    <property type="match status" value="1"/>
</dbReference>
<feature type="region of interest" description="Disordered" evidence="11">
    <location>
        <begin position="39"/>
        <end position="95"/>
    </location>
</feature>
<comment type="subunit">
    <text evidence="10">Component of the NDC80 complex.</text>
</comment>
<keyword evidence="6" id="KW-0175">Coiled coil</keyword>
<dbReference type="AlphaFoldDB" id="A0A9W8FYR9"/>
<dbReference type="EMBL" id="JANBTW010000094">
    <property type="protein sequence ID" value="KAJ2671815.1"/>
    <property type="molecule type" value="Genomic_DNA"/>
</dbReference>
<dbReference type="Pfam" id="PF08286">
    <property type="entry name" value="Spc24"/>
    <property type="match status" value="1"/>
</dbReference>
<evidence type="ECO:0000313" key="13">
    <source>
        <dbReference type="Proteomes" id="UP001151518"/>
    </source>
</evidence>
<evidence type="ECO:0000256" key="7">
    <source>
        <dbReference type="ARBA" id="ARBA00023242"/>
    </source>
</evidence>
<evidence type="ECO:0000256" key="5">
    <source>
        <dbReference type="ARBA" id="ARBA00022838"/>
    </source>
</evidence>
<keyword evidence="2 10" id="KW-0158">Chromosome</keyword>
<evidence type="ECO:0000313" key="12">
    <source>
        <dbReference type="EMBL" id="KAJ2671815.1"/>
    </source>
</evidence>
<dbReference type="GO" id="GO:0005634">
    <property type="term" value="C:nucleus"/>
    <property type="evidence" value="ECO:0007669"/>
    <property type="project" value="UniProtKB-SubCell"/>
</dbReference>
<evidence type="ECO:0000256" key="3">
    <source>
        <dbReference type="ARBA" id="ARBA00022618"/>
    </source>
</evidence>
<dbReference type="GO" id="GO:0008017">
    <property type="term" value="F:microtubule binding"/>
    <property type="evidence" value="ECO:0007669"/>
    <property type="project" value="TreeGrafter"/>
</dbReference>
<dbReference type="Proteomes" id="UP001151518">
    <property type="component" value="Unassembled WGS sequence"/>
</dbReference>
<dbReference type="GO" id="GO:0007059">
    <property type="term" value="P:chromosome segregation"/>
    <property type="evidence" value="ECO:0007669"/>
    <property type="project" value="TreeGrafter"/>
</dbReference>
<dbReference type="Gene3D" id="1.10.287.1490">
    <property type="match status" value="1"/>
</dbReference>
<keyword evidence="3 10" id="KW-0132">Cell division</keyword>
<evidence type="ECO:0000256" key="9">
    <source>
        <dbReference type="ARBA" id="ARBA00023328"/>
    </source>
</evidence>
<keyword evidence="5 10" id="KW-0995">Kinetochore</keyword>
<dbReference type="GO" id="GO:0051301">
    <property type="term" value="P:cell division"/>
    <property type="evidence" value="ECO:0007669"/>
    <property type="project" value="UniProtKB-UniRule"/>
</dbReference>
<evidence type="ECO:0000256" key="6">
    <source>
        <dbReference type="ARBA" id="ARBA00023054"/>
    </source>
</evidence>
<evidence type="ECO:0000256" key="8">
    <source>
        <dbReference type="ARBA" id="ARBA00023306"/>
    </source>
</evidence>
<comment type="similarity">
    <text evidence="1 10">Belongs to the SPC24 family.</text>
</comment>
<organism evidence="12 13">
    <name type="scientific">Coemansia spiralis</name>
    <dbReference type="NCBI Taxonomy" id="417178"/>
    <lineage>
        <taxon>Eukaryota</taxon>
        <taxon>Fungi</taxon>
        <taxon>Fungi incertae sedis</taxon>
        <taxon>Zoopagomycota</taxon>
        <taxon>Kickxellomycotina</taxon>
        <taxon>Kickxellomycetes</taxon>
        <taxon>Kickxellales</taxon>
        <taxon>Kickxellaceae</taxon>
        <taxon>Coemansia</taxon>
    </lineage>
</organism>
<name>A0A9W8FYR9_9FUNG</name>
<keyword evidence="8 10" id="KW-0131">Cell cycle</keyword>
<gene>
    <name evidence="12" type="ORF">GGI25_005366</name>
</gene>
<dbReference type="PANTHER" id="PTHR22142:SF2">
    <property type="entry name" value="KINETOCHORE PROTEIN SPC24"/>
    <property type="match status" value="1"/>
</dbReference>
<evidence type="ECO:0000256" key="1">
    <source>
        <dbReference type="ARBA" id="ARBA00007804"/>
    </source>
</evidence>
<feature type="compositionally biased region" description="Basic and acidic residues" evidence="11">
    <location>
        <begin position="68"/>
        <end position="95"/>
    </location>
</feature>
<comment type="caution">
    <text evidence="12">The sequence shown here is derived from an EMBL/GenBank/DDBJ whole genome shotgun (WGS) entry which is preliminary data.</text>
</comment>
<keyword evidence="4 10" id="KW-0498">Mitosis</keyword>
<sequence>MTMTVEDLSEQRSLVQSAILNLKHNDDAQVGRDIAQRVETTHTQRQQDLDKTQESLQQLSRRLQAARTRVDTSKAQREAKSHTETMNELQQEKKTVEDSIVENEQTQASLTSDIARLESEIDELDENVEREMVPDENVLRLQILRGLGVEPLVGEQTSAIDAARVWSKSSACVVKMDESVPAHQIATQLWDLCSS</sequence>
<feature type="compositionally biased region" description="Basic and acidic residues" evidence="11">
    <location>
        <begin position="39"/>
        <end position="53"/>
    </location>
</feature>
<protein>
    <recommendedName>
        <fullName evidence="10">Kinetochore protein Spc24</fullName>
    </recommendedName>
</protein>
<dbReference type="OrthoDB" id="3344830at2759"/>
<comment type="subcellular location">
    <subcellularLocation>
        <location evidence="10">Nucleus</location>
    </subcellularLocation>
    <subcellularLocation>
        <location evidence="10">Chromosome</location>
        <location evidence="10">Centromere</location>
        <location evidence="10">Kinetochore</location>
    </subcellularLocation>
</comment>
<reference evidence="12" key="1">
    <citation type="submission" date="2022-07" db="EMBL/GenBank/DDBJ databases">
        <title>Phylogenomic reconstructions and comparative analyses of Kickxellomycotina fungi.</title>
        <authorList>
            <person name="Reynolds N.K."/>
            <person name="Stajich J.E."/>
            <person name="Barry K."/>
            <person name="Grigoriev I.V."/>
            <person name="Crous P."/>
            <person name="Smith M.E."/>
        </authorList>
    </citation>
    <scope>NUCLEOTIDE SEQUENCE</scope>
    <source>
        <strain evidence="12">NRRL 3115</strain>
    </source>
</reference>
<evidence type="ECO:0000256" key="2">
    <source>
        <dbReference type="ARBA" id="ARBA00022454"/>
    </source>
</evidence>
<comment type="function">
    <text evidence="10">Acts as a component of the essential kinetochore-associated NDC80 complex, which is required for chromosome segregation and spindle checkpoint activity.</text>
</comment>
<dbReference type="InterPro" id="IPR013252">
    <property type="entry name" value="Ndc80_Spc24"/>
</dbReference>
<feature type="compositionally biased region" description="Low complexity" evidence="11">
    <location>
        <begin position="55"/>
        <end position="67"/>
    </location>
</feature>
<evidence type="ECO:0000256" key="11">
    <source>
        <dbReference type="SAM" id="MobiDB-lite"/>
    </source>
</evidence>